<dbReference type="InterPro" id="IPR046347">
    <property type="entry name" value="bZIP_sf"/>
</dbReference>
<dbReference type="SMART" id="SM00338">
    <property type="entry name" value="BRLZ"/>
    <property type="match status" value="1"/>
</dbReference>
<dbReference type="OrthoDB" id="674948at2759"/>
<evidence type="ECO:0000313" key="11">
    <source>
        <dbReference type="Proteomes" id="UP000604825"/>
    </source>
</evidence>
<gene>
    <name evidence="10" type="ORF">NCGR_LOCUS35283</name>
</gene>
<evidence type="ECO:0000256" key="8">
    <source>
        <dbReference type="SAM" id="MobiDB-lite"/>
    </source>
</evidence>
<comment type="caution">
    <text evidence="10">The sequence shown here is derived from an EMBL/GenBank/DDBJ whole genome shotgun (WGS) entry which is preliminary data.</text>
</comment>
<feature type="compositionally biased region" description="Basic and acidic residues" evidence="8">
    <location>
        <begin position="314"/>
        <end position="327"/>
    </location>
</feature>
<dbReference type="InterPro" id="IPR004827">
    <property type="entry name" value="bZIP"/>
</dbReference>
<dbReference type="Proteomes" id="UP000604825">
    <property type="component" value="Unassembled WGS sequence"/>
</dbReference>
<dbReference type="GO" id="GO:0005634">
    <property type="term" value="C:nucleus"/>
    <property type="evidence" value="ECO:0007669"/>
    <property type="project" value="UniProtKB-SubCell"/>
</dbReference>
<dbReference type="GO" id="GO:0005789">
    <property type="term" value="C:endoplasmic reticulum membrane"/>
    <property type="evidence" value="ECO:0007669"/>
    <property type="project" value="UniProtKB-SubCell"/>
</dbReference>
<dbReference type="GO" id="GO:0003700">
    <property type="term" value="F:DNA-binding transcription factor activity"/>
    <property type="evidence" value="ECO:0007669"/>
    <property type="project" value="InterPro"/>
</dbReference>
<dbReference type="PANTHER" id="PTHR47416">
    <property type="entry name" value="BASIC-LEUCINE ZIPPER TRANSCRIPTION FACTOR F-RELATED"/>
    <property type="match status" value="1"/>
</dbReference>
<feature type="region of interest" description="Disordered" evidence="8">
    <location>
        <begin position="288"/>
        <end position="327"/>
    </location>
</feature>
<evidence type="ECO:0000256" key="5">
    <source>
        <dbReference type="ARBA" id="ARBA00023125"/>
    </source>
</evidence>
<name>A0A811Q4J3_9POAL</name>
<keyword evidence="4" id="KW-0805">Transcription regulation</keyword>
<dbReference type="Pfam" id="PF00170">
    <property type="entry name" value="bZIP_1"/>
    <property type="match status" value="1"/>
</dbReference>
<dbReference type="GO" id="GO:0003677">
    <property type="term" value="F:DNA binding"/>
    <property type="evidence" value="ECO:0007669"/>
    <property type="project" value="UniProtKB-KW"/>
</dbReference>
<dbReference type="AlphaFoldDB" id="A0A811Q4J3"/>
<keyword evidence="6" id="KW-0804">Transcription</keyword>
<evidence type="ECO:0000256" key="1">
    <source>
        <dbReference type="ARBA" id="ARBA00004123"/>
    </source>
</evidence>
<proteinExistence type="inferred from homology"/>
<feature type="compositionally biased region" description="Basic residues" evidence="8">
    <location>
        <begin position="299"/>
        <end position="308"/>
    </location>
</feature>
<dbReference type="PROSITE" id="PS50217">
    <property type="entry name" value="BZIP"/>
    <property type="match status" value="1"/>
</dbReference>
<comment type="similarity">
    <text evidence="3">Belongs to the bZIP family.</text>
</comment>
<dbReference type="CDD" id="cd14704">
    <property type="entry name" value="bZIP_HY5-like"/>
    <property type="match status" value="1"/>
</dbReference>
<evidence type="ECO:0000256" key="3">
    <source>
        <dbReference type="ARBA" id="ARBA00007163"/>
    </source>
</evidence>
<evidence type="ECO:0000313" key="10">
    <source>
        <dbReference type="EMBL" id="CAD6251539.1"/>
    </source>
</evidence>
<dbReference type="PANTHER" id="PTHR47416:SF6">
    <property type="entry name" value="BZIP DOMAIN-CONTAINING PROTEIN"/>
    <property type="match status" value="1"/>
</dbReference>
<reference evidence="10" key="1">
    <citation type="submission" date="2020-10" db="EMBL/GenBank/DDBJ databases">
        <authorList>
            <person name="Han B."/>
            <person name="Lu T."/>
            <person name="Zhao Q."/>
            <person name="Huang X."/>
            <person name="Zhao Y."/>
        </authorList>
    </citation>
    <scope>NUCLEOTIDE SEQUENCE</scope>
</reference>
<accession>A0A811Q4J3</accession>
<evidence type="ECO:0000259" key="9">
    <source>
        <dbReference type="PROSITE" id="PS50217"/>
    </source>
</evidence>
<keyword evidence="11" id="KW-1185">Reference proteome</keyword>
<comment type="subcellular location">
    <subcellularLocation>
        <location evidence="2">Endoplasmic reticulum membrane</location>
        <topology evidence="2">Single-pass membrane protein</topology>
    </subcellularLocation>
    <subcellularLocation>
        <location evidence="1">Nucleus</location>
    </subcellularLocation>
</comment>
<sequence length="327" mass="35717">MAAAGIGGGRDHDLPLEEVDAVLASFSGDPAAAFAPLPAPDAAASRELVVAGESLLEGLGDVENFLMQEEDYEDEAPLDGVDGFLDGILVEDGEGEGSPKPTGEKSADRARAGEDEVVVGVDCGDDPNSKKKMRQMRNRDSAMKSREKKKLYVKDLEMKSKYLEAECCRLSYALQCCTAENMALRQSLLKDRRADAPIATQESAVLTDAEAVRFGFLPFFPLRRQFAFLCTNKVCIFVAVDEIYSYPFSTKYSYRFSHTVASNASFTVYRNPAAGFPALASEHLVPIPGGRHAQQKPGGSKKPRKRSCKAGQDITKRCKDDQNDKQR</sequence>
<keyword evidence="5" id="KW-0238">DNA-binding</keyword>
<protein>
    <recommendedName>
        <fullName evidence="9">BZIP domain-containing protein</fullName>
    </recommendedName>
</protein>
<evidence type="ECO:0000256" key="6">
    <source>
        <dbReference type="ARBA" id="ARBA00023163"/>
    </source>
</evidence>
<dbReference type="SUPFAM" id="SSF57959">
    <property type="entry name" value="Leucine zipper domain"/>
    <property type="match status" value="1"/>
</dbReference>
<evidence type="ECO:0000256" key="2">
    <source>
        <dbReference type="ARBA" id="ARBA00004389"/>
    </source>
</evidence>
<feature type="region of interest" description="Disordered" evidence="8">
    <location>
        <begin position="89"/>
        <end position="140"/>
    </location>
</feature>
<keyword evidence="7" id="KW-0539">Nucleus</keyword>
<organism evidence="10 11">
    <name type="scientific">Miscanthus lutarioriparius</name>
    <dbReference type="NCBI Taxonomy" id="422564"/>
    <lineage>
        <taxon>Eukaryota</taxon>
        <taxon>Viridiplantae</taxon>
        <taxon>Streptophyta</taxon>
        <taxon>Embryophyta</taxon>
        <taxon>Tracheophyta</taxon>
        <taxon>Spermatophyta</taxon>
        <taxon>Magnoliopsida</taxon>
        <taxon>Liliopsida</taxon>
        <taxon>Poales</taxon>
        <taxon>Poaceae</taxon>
        <taxon>PACMAD clade</taxon>
        <taxon>Panicoideae</taxon>
        <taxon>Andropogonodae</taxon>
        <taxon>Andropogoneae</taxon>
        <taxon>Saccharinae</taxon>
        <taxon>Miscanthus</taxon>
    </lineage>
</organism>
<feature type="domain" description="BZIP" evidence="9">
    <location>
        <begin position="128"/>
        <end position="191"/>
    </location>
</feature>
<evidence type="ECO:0000256" key="4">
    <source>
        <dbReference type="ARBA" id="ARBA00023015"/>
    </source>
</evidence>
<evidence type="ECO:0000256" key="7">
    <source>
        <dbReference type="ARBA" id="ARBA00023242"/>
    </source>
</evidence>
<dbReference type="PROSITE" id="PS00036">
    <property type="entry name" value="BZIP_BASIC"/>
    <property type="match status" value="1"/>
</dbReference>
<feature type="compositionally biased region" description="Basic and acidic residues" evidence="8">
    <location>
        <begin position="102"/>
        <end position="114"/>
    </location>
</feature>
<dbReference type="Gene3D" id="1.20.5.170">
    <property type="match status" value="1"/>
</dbReference>
<dbReference type="EMBL" id="CAJGYO010000008">
    <property type="protein sequence ID" value="CAD6251539.1"/>
    <property type="molecule type" value="Genomic_DNA"/>
</dbReference>